<feature type="compositionally biased region" description="Acidic residues" evidence="1">
    <location>
        <begin position="79"/>
        <end position="91"/>
    </location>
</feature>
<gene>
    <name evidence="2" type="ORF">C2845_PM04G15880</name>
</gene>
<dbReference type="EMBL" id="PQIB02000011">
    <property type="protein sequence ID" value="RLM86175.1"/>
    <property type="molecule type" value="Genomic_DNA"/>
</dbReference>
<sequence length="108" mass="11674">MSGAAAPALRPVVSAKPDSVVRRDGGGSRRSPWRGTTLPWCQVNPASSKPNPGPGHRDNCGTVVLDGKRKDYNSRNMADEEPSKEEEDGAEEKESTKPRNDESENESP</sequence>
<dbReference type="AlphaFoldDB" id="A0A3L6QTX9"/>
<protein>
    <submittedName>
        <fullName evidence="2">Uncharacterized protein</fullName>
    </submittedName>
</protein>
<comment type="caution">
    <text evidence="2">The sequence shown here is derived from an EMBL/GenBank/DDBJ whole genome shotgun (WGS) entry which is preliminary data.</text>
</comment>
<keyword evidence="3" id="KW-1185">Reference proteome</keyword>
<proteinExistence type="predicted"/>
<reference evidence="3" key="1">
    <citation type="journal article" date="2019" name="Nat. Commun.">
        <title>The genome of broomcorn millet.</title>
        <authorList>
            <person name="Zou C."/>
            <person name="Miki D."/>
            <person name="Li D."/>
            <person name="Tang Q."/>
            <person name="Xiao L."/>
            <person name="Rajput S."/>
            <person name="Deng P."/>
            <person name="Jia W."/>
            <person name="Huang R."/>
            <person name="Zhang M."/>
            <person name="Sun Y."/>
            <person name="Hu J."/>
            <person name="Fu X."/>
            <person name="Schnable P.S."/>
            <person name="Li F."/>
            <person name="Zhang H."/>
            <person name="Feng B."/>
            <person name="Zhu X."/>
            <person name="Liu R."/>
            <person name="Schnable J.C."/>
            <person name="Zhu J.-K."/>
            <person name="Zhang H."/>
        </authorList>
    </citation>
    <scope>NUCLEOTIDE SEQUENCE [LARGE SCALE GENOMIC DNA]</scope>
</reference>
<feature type="compositionally biased region" description="Basic and acidic residues" evidence="1">
    <location>
        <begin position="92"/>
        <end position="102"/>
    </location>
</feature>
<dbReference type="Proteomes" id="UP000275267">
    <property type="component" value="Unassembled WGS sequence"/>
</dbReference>
<feature type="region of interest" description="Disordered" evidence="1">
    <location>
        <begin position="1"/>
        <end position="108"/>
    </location>
</feature>
<evidence type="ECO:0000313" key="3">
    <source>
        <dbReference type="Proteomes" id="UP000275267"/>
    </source>
</evidence>
<organism evidence="2 3">
    <name type="scientific">Panicum miliaceum</name>
    <name type="common">Proso millet</name>
    <name type="synonym">Broomcorn millet</name>
    <dbReference type="NCBI Taxonomy" id="4540"/>
    <lineage>
        <taxon>Eukaryota</taxon>
        <taxon>Viridiplantae</taxon>
        <taxon>Streptophyta</taxon>
        <taxon>Embryophyta</taxon>
        <taxon>Tracheophyta</taxon>
        <taxon>Spermatophyta</taxon>
        <taxon>Magnoliopsida</taxon>
        <taxon>Liliopsida</taxon>
        <taxon>Poales</taxon>
        <taxon>Poaceae</taxon>
        <taxon>PACMAD clade</taxon>
        <taxon>Panicoideae</taxon>
        <taxon>Panicodae</taxon>
        <taxon>Paniceae</taxon>
        <taxon>Panicinae</taxon>
        <taxon>Panicum</taxon>
        <taxon>Panicum sect. Panicum</taxon>
    </lineage>
</organism>
<evidence type="ECO:0000313" key="2">
    <source>
        <dbReference type="EMBL" id="RLM86175.1"/>
    </source>
</evidence>
<evidence type="ECO:0000256" key="1">
    <source>
        <dbReference type="SAM" id="MobiDB-lite"/>
    </source>
</evidence>
<name>A0A3L6QTX9_PANMI</name>
<accession>A0A3L6QTX9</accession>